<sequence>MKGVILLTVEVAQMIRRFVGEWYAMTKKQREEVVDHLVAGIYNDVVEVCHEAREE</sequence>
<dbReference type="AlphaFoldDB" id="A0A0F9AW33"/>
<comment type="caution">
    <text evidence="1">The sequence shown here is derived from an EMBL/GenBank/DDBJ whole genome shotgun (WGS) entry which is preliminary data.</text>
</comment>
<name>A0A0F9AW33_9ZZZZ</name>
<proteinExistence type="predicted"/>
<reference evidence="1" key="1">
    <citation type="journal article" date="2015" name="Nature">
        <title>Complex archaea that bridge the gap between prokaryotes and eukaryotes.</title>
        <authorList>
            <person name="Spang A."/>
            <person name="Saw J.H."/>
            <person name="Jorgensen S.L."/>
            <person name="Zaremba-Niedzwiedzka K."/>
            <person name="Martijn J."/>
            <person name="Lind A.E."/>
            <person name="van Eijk R."/>
            <person name="Schleper C."/>
            <person name="Guy L."/>
            <person name="Ettema T.J."/>
        </authorList>
    </citation>
    <scope>NUCLEOTIDE SEQUENCE</scope>
</reference>
<evidence type="ECO:0000313" key="1">
    <source>
        <dbReference type="EMBL" id="KKL13655.1"/>
    </source>
</evidence>
<organism evidence="1">
    <name type="scientific">marine sediment metagenome</name>
    <dbReference type="NCBI Taxonomy" id="412755"/>
    <lineage>
        <taxon>unclassified sequences</taxon>
        <taxon>metagenomes</taxon>
        <taxon>ecological metagenomes</taxon>
    </lineage>
</organism>
<gene>
    <name evidence="1" type="ORF">LCGC14_2523610</name>
</gene>
<protein>
    <submittedName>
        <fullName evidence="1">Uncharacterized protein</fullName>
    </submittedName>
</protein>
<accession>A0A0F9AW33</accession>
<dbReference type="EMBL" id="LAZR01040771">
    <property type="protein sequence ID" value="KKL13655.1"/>
    <property type="molecule type" value="Genomic_DNA"/>
</dbReference>